<evidence type="ECO:0000256" key="1">
    <source>
        <dbReference type="SAM" id="Phobius"/>
    </source>
</evidence>
<gene>
    <name evidence="2" type="ORF">MSHOH_3410</name>
</gene>
<sequence>MRGNKCPERILSVTCMIKRVLLKSPVSKVIIMMGFSTPIFLLILSLISSPIFIRMYIRINIPTVTAIHTGGSIPQ</sequence>
<name>A0A0E3SIN1_9EURY</name>
<dbReference type="KEGG" id="mhor:MSHOH_3410"/>
<dbReference type="AlphaFoldDB" id="A0A0E3SIN1"/>
<dbReference type="EMBL" id="CP009516">
    <property type="protein sequence ID" value="AKB79893.1"/>
    <property type="molecule type" value="Genomic_DNA"/>
</dbReference>
<keyword evidence="1" id="KW-0812">Transmembrane</keyword>
<dbReference type="HOGENOM" id="CLU_2662343_0_0_2"/>
<proteinExistence type="predicted"/>
<evidence type="ECO:0000313" key="3">
    <source>
        <dbReference type="Proteomes" id="UP000033101"/>
    </source>
</evidence>
<keyword evidence="1" id="KW-1133">Transmembrane helix</keyword>
<organism evidence="2 3">
    <name type="scientific">Methanosarcina horonobensis HB-1 = JCM 15518</name>
    <dbReference type="NCBI Taxonomy" id="1434110"/>
    <lineage>
        <taxon>Archaea</taxon>
        <taxon>Methanobacteriati</taxon>
        <taxon>Methanobacteriota</taxon>
        <taxon>Stenosarchaea group</taxon>
        <taxon>Methanomicrobia</taxon>
        <taxon>Methanosarcinales</taxon>
        <taxon>Methanosarcinaceae</taxon>
        <taxon>Methanosarcina</taxon>
    </lineage>
</organism>
<protein>
    <submittedName>
        <fullName evidence="2">Uncharacterized protein</fullName>
    </submittedName>
</protein>
<keyword evidence="1" id="KW-0472">Membrane</keyword>
<feature type="transmembrane region" description="Helical" evidence="1">
    <location>
        <begin position="29"/>
        <end position="53"/>
    </location>
</feature>
<dbReference type="Proteomes" id="UP000033101">
    <property type="component" value="Chromosome"/>
</dbReference>
<evidence type="ECO:0000313" key="2">
    <source>
        <dbReference type="EMBL" id="AKB79893.1"/>
    </source>
</evidence>
<keyword evidence="3" id="KW-1185">Reference proteome</keyword>
<reference evidence="2 3" key="1">
    <citation type="submission" date="2014-07" db="EMBL/GenBank/DDBJ databases">
        <title>Methanogenic archaea and the global carbon cycle.</title>
        <authorList>
            <person name="Henriksen J.R."/>
            <person name="Luke J."/>
            <person name="Reinhart S."/>
            <person name="Benedict M.N."/>
            <person name="Youngblut N.D."/>
            <person name="Metcalf M.E."/>
            <person name="Whitaker R.J."/>
            <person name="Metcalf W.W."/>
        </authorList>
    </citation>
    <scope>NUCLEOTIDE SEQUENCE [LARGE SCALE GENOMIC DNA]</scope>
    <source>
        <strain evidence="2 3">HB-1</strain>
    </source>
</reference>
<accession>A0A0E3SIN1</accession>